<dbReference type="GeneID" id="39847914"/>
<dbReference type="STRING" id="1457250.GCA_000755225_01185"/>
<proteinExistence type="predicted"/>
<keyword evidence="3" id="KW-1185">Reference proteome</keyword>
<dbReference type="AlphaFoldDB" id="A0A4D6HDR7"/>
<accession>A0A4D6HDR7</accession>
<feature type="transmembrane region" description="Helical" evidence="1">
    <location>
        <begin position="9"/>
        <end position="27"/>
    </location>
</feature>
<dbReference type="RefSeq" id="WP_049995093.1">
    <property type="nucleotide sequence ID" value="NZ_CP031310.1"/>
</dbReference>
<evidence type="ECO:0000256" key="1">
    <source>
        <dbReference type="SAM" id="Phobius"/>
    </source>
</evidence>
<dbReference type="PANTHER" id="PTHR37953">
    <property type="entry name" value="UPF0127 PROTEIN MJ1496"/>
    <property type="match status" value="1"/>
</dbReference>
<keyword evidence="1" id="KW-0812">Transmembrane</keyword>
<reference evidence="2 3" key="1">
    <citation type="journal article" date="2019" name="Nat. Commun.">
        <title>A new type of DNA phosphorothioation-based antiviral system in archaea.</title>
        <authorList>
            <person name="Xiong L."/>
            <person name="Liu S."/>
            <person name="Chen S."/>
            <person name="Xiao Y."/>
            <person name="Zhu B."/>
            <person name="Gao Y."/>
            <person name="Zhang Y."/>
            <person name="Chen B."/>
            <person name="Luo J."/>
            <person name="Deng Z."/>
            <person name="Chen X."/>
            <person name="Wang L."/>
            <person name="Chen S."/>
        </authorList>
    </citation>
    <scope>NUCLEOTIDE SEQUENCE [LARGE SCALE GENOMIC DNA]</scope>
    <source>
        <strain evidence="2 3">CBA1105</strain>
    </source>
</reference>
<dbReference type="InterPro" id="IPR003795">
    <property type="entry name" value="DUF192"/>
</dbReference>
<sequence length="173" mass="18726">MEWPDRDRLVTLVALGLVVLAIGFWALSPTGPLGGLLHPLDYDRATVALADENGTELATVDVRIADTERERYVGLSETDSLQAGEGMLFVFPESDRHEFIMRDMSFPLDIVFVAPNGTVTTIQHAPVPSKTPGDDLQRYPGTGKYVLEVPQGYANTTGLGVGDRVVVPSNVTT</sequence>
<organism evidence="2 3">
    <name type="scientific">Halapricum salinum</name>
    <dbReference type="NCBI Taxonomy" id="1457250"/>
    <lineage>
        <taxon>Archaea</taxon>
        <taxon>Methanobacteriati</taxon>
        <taxon>Methanobacteriota</taxon>
        <taxon>Stenosarchaea group</taxon>
        <taxon>Halobacteria</taxon>
        <taxon>Halobacteriales</taxon>
        <taxon>Haloarculaceae</taxon>
        <taxon>Halapricum</taxon>
    </lineage>
</organism>
<dbReference type="PANTHER" id="PTHR37953:SF1">
    <property type="entry name" value="UPF0127 PROTEIN MJ1496"/>
    <property type="match status" value="1"/>
</dbReference>
<dbReference type="Gene3D" id="2.60.120.1140">
    <property type="entry name" value="Protein of unknown function DUF192"/>
    <property type="match status" value="1"/>
</dbReference>
<dbReference type="Proteomes" id="UP000296706">
    <property type="component" value="Chromosome"/>
</dbReference>
<evidence type="ECO:0000313" key="3">
    <source>
        <dbReference type="Proteomes" id="UP000296706"/>
    </source>
</evidence>
<keyword evidence="1" id="KW-1133">Transmembrane helix</keyword>
<dbReference type="OrthoDB" id="6763at2157"/>
<name>A0A4D6HDR7_9EURY</name>
<evidence type="ECO:0000313" key="2">
    <source>
        <dbReference type="EMBL" id="QCC51298.1"/>
    </source>
</evidence>
<keyword evidence="1" id="KW-0472">Membrane</keyword>
<gene>
    <name evidence="2" type="ORF">DV733_08585</name>
</gene>
<dbReference type="KEGG" id="hsn:DV733_08585"/>
<dbReference type="Pfam" id="PF02643">
    <property type="entry name" value="DUF192"/>
    <property type="match status" value="1"/>
</dbReference>
<protein>
    <submittedName>
        <fullName evidence="2">DUF192 domain-containing protein</fullName>
    </submittedName>
</protein>
<dbReference type="EMBL" id="CP031310">
    <property type="protein sequence ID" value="QCC51298.1"/>
    <property type="molecule type" value="Genomic_DNA"/>
</dbReference>
<dbReference type="InterPro" id="IPR038695">
    <property type="entry name" value="Saro_0823-like_sf"/>
</dbReference>